<dbReference type="InterPro" id="IPR003961">
    <property type="entry name" value="FN3_dom"/>
</dbReference>
<dbReference type="InterPro" id="IPR003599">
    <property type="entry name" value="Ig_sub"/>
</dbReference>
<dbReference type="CDD" id="cd00063">
    <property type="entry name" value="FN3"/>
    <property type="match status" value="4"/>
</dbReference>
<evidence type="ECO:0000256" key="2">
    <source>
        <dbReference type="ARBA" id="ARBA00009812"/>
    </source>
</evidence>
<dbReference type="InterPro" id="IPR013098">
    <property type="entry name" value="Ig_I-set"/>
</dbReference>
<evidence type="ECO:0000256" key="8">
    <source>
        <dbReference type="ARBA" id="ARBA00023136"/>
    </source>
</evidence>
<dbReference type="FunFam" id="2.60.40.10:FF:000004">
    <property type="entry name" value="DCC isoform 1"/>
    <property type="match status" value="2"/>
</dbReference>
<dbReference type="PROSITE" id="PS50835">
    <property type="entry name" value="IG_LIKE"/>
    <property type="match status" value="6"/>
</dbReference>
<dbReference type="FunFam" id="2.60.40.10:FF:000005">
    <property type="entry name" value="Neuronal cell adhesion molecule"/>
    <property type="match status" value="1"/>
</dbReference>
<dbReference type="SMART" id="SM00060">
    <property type="entry name" value="FN3"/>
    <property type="match status" value="4"/>
</dbReference>
<evidence type="ECO:0000256" key="3">
    <source>
        <dbReference type="ARBA" id="ARBA00022475"/>
    </source>
</evidence>
<dbReference type="GO" id="GO:0030424">
    <property type="term" value="C:axon"/>
    <property type="evidence" value="ECO:0007669"/>
    <property type="project" value="TreeGrafter"/>
</dbReference>
<dbReference type="GO" id="GO:0007420">
    <property type="term" value="P:brain development"/>
    <property type="evidence" value="ECO:0007669"/>
    <property type="project" value="TreeGrafter"/>
</dbReference>
<comment type="subcellular location">
    <subcellularLocation>
        <location evidence="1">Cell membrane</location>
        <topology evidence="1">Lipid-anchor</topology>
        <topology evidence="1">GPI-anchor</topology>
    </subcellularLocation>
</comment>
<keyword evidence="9" id="KW-1015">Disulfide bond</keyword>
<comment type="similarity">
    <text evidence="2">Belongs to the immunoglobulin superfamily. Contactin family.</text>
</comment>
<feature type="domain" description="Ig-like" evidence="13">
    <location>
        <begin position="347"/>
        <end position="432"/>
    </location>
</feature>
<keyword evidence="10" id="KW-0325">Glycoprotein</keyword>
<feature type="domain" description="Ig-like" evidence="13">
    <location>
        <begin position="254"/>
        <end position="329"/>
    </location>
</feature>
<accession>A0A6Q2X9P8</accession>
<sequence length="1125" mass="123714">MFVCVSLCTLPRQPDETSQTGASAGSLGTSIWRRTECLPQETPRQTGSKVTIRARPVEGQIDTSKNQTEPYSMCSDFNAFHHTGEAAGPANDPPPAVSITPGGSEHQSIMLLLTLLLLSLTFSPAGTSVSRGEPGFCTDWATGYGPVFEDQPVDTIYPEESPEAKITMSCRARAHPPATYRWRLNSTDIDLDGDNHFTLVGGNLVISDPIKNKHVGRYACVASNDYGALVSREATVQFGYLDFFSSEEREAVYVKEGQGAVLLCAPPPHYPDELSFRWILNEFPIFIPLDKRRFVSQTTGNLYISKVDSSDSGNYSCFVSSPSIAKSVFSKFIPLVPLAERPIRKYPADIKVKFPDTSALVGQNITLECFALGNPIPQIRWRKMDGELPSNHEVSMAGAHLHLYNVQYEDEGTYECEALNSKGKDRHRARVSVEAFPEWTESISSTERDISSDYTMSCVASGKPKPHIRWLKDSYQYEKHNLTFSGLTFEDSGMYQCIAENRHGVIYANAELRVIACPPTFEHNPVRRNLAAKNGRVVIECRPKAAPKPSLSWSKGTELLFNSTRVFIWEDGSLEILNVTRADEGQYTCFAENDRGKANSTGYLSITEATKITLAPSNTDVKVGESTSMQCAASHDSTLDITFVWTLDGRAIDFDREGSHFERNPSGGSSGELLIKNAHLNHAGRYTCTAQTPVDNVTAAADLVVRGPPGPSGGVRVDDIKEKSVRLTWSRGTDNHSPISRYTVQFRDFFSQEDWRDATTSPADVEGNAETATVLDLFPWTEYEFRVIATNTLGTGEPSSPSPKVTTLEAVPVVAPSDIGGGGGTSRELTIKWTPVQPQYYYGRNFGYIIAFKPKNDLEWMKVTVADPQARHYVHKDPSIPPSTEFLVKVKAFNIKGEGPYSLTAVIYSAQDVPSEVPVSVEAKALSASEAIVWWLPVTQHAVDGYQIRFWRNAEDSEASSQKVVVSSRENQTKLENMKPGSQYLIEVRAFNAAGFGPPSQHVQIHTKKAPPSRPPKIIGKKLKGTSVNIAWEHVEPLANESTIDGYKVLYRQAGYSTGVLYTTDKRFIDLPIHKKGDYVVEVRAHSKGGDGAVAQIRISGGAVEVAQSLSLASLLLLSLSCLAL</sequence>
<dbReference type="InterPro" id="IPR036179">
    <property type="entry name" value="Ig-like_dom_sf"/>
</dbReference>
<name>A0A6Q2X9P8_ESOLU</name>
<keyword evidence="4" id="KW-0336">GPI-anchor</keyword>
<dbReference type="FunFam" id="2.60.40.10:FF:000047">
    <property type="entry name" value="Contactin 1"/>
    <property type="match status" value="1"/>
</dbReference>
<dbReference type="GO" id="GO:0005886">
    <property type="term" value="C:plasma membrane"/>
    <property type="evidence" value="ECO:0007669"/>
    <property type="project" value="UniProtKB-SubCell"/>
</dbReference>
<reference evidence="15" key="4">
    <citation type="submission" date="2025-09" db="UniProtKB">
        <authorList>
            <consortium name="Ensembl"/>
        </authorList>
    </citation>
    <scope>IDENTIFICATION</scope>
</reference>
<dbReference type="GO" id="GO:0098552">
    <property type="term" value="C:side of membrane"/>
    <property type="evidence" value="ECO:0007669"/>
    <property type="project" value="UniProtKB-KW"/>
</dbReference>
<dbReference type="InterPro" id="IPR036116">
    <property type="entry name" value="FN3_sf"/>
</dbReference>
<dbReference type="Pfam" id="PF13927">
    <property type="entry name" value="Ig_3"/>
    <property type="match status" value="3"/>
</dbReference>
<reference evidence="16" key="1">
    <citation type="journal article" date="2014" name="PLoS ONE">
        <title>The genome and linkage map of the northern pike (Esox lucius): conserved synteny revealed between the salmonid sister group and the Neoteleostei.</title>
        <authorList>
            <person name="Rondeau E.B."/>
            <person name="Minkley D.R."/>
            <person name="Leong J.S."/>
            <person name="Messmer A.M."/>
            <person name="Jantzen J.R."/>
            <person name="von Schalburg K.R."/>
            <person name="Lemon C."/>
            <person name="Bird N.H."/>
            <person name="Koop B.F."/>
        </authorList>
    </citation>
    <scope>NUCLEOTIDE SEQUENCE</scope>
</reference>
<keyword evidence="11" id="KW-0449">Lipoprotein</keyword>
<feature type="domain" description="Ig-like" evidence="13">
    <location>
        <begin position="610"/>
        <end position="698"/>
    </location>
</feature>
<dbReference type="FunFam" id="2.60.40.10:FF:000044">
    <property type="entry name" value="Contactin 1"/>
    <property type="match status" value="1"/>
</dbReference>
<dbReference type="InterPro" id="IPR003598">
    <property type="entry name" value="Ig_sub2"/>
</dbReference>
<feature type="domain" description="Ig-like" evidence="13">
    <location>
        <begin position="146"/>
        <end position="237"/>
    </location>
</feature>
<keyword evidence="12" id="KW-0393">Immunoglobulin domain</keyword>
<dbReference type="FunFam" id="2.60.40.10:FF:000028">
    <property type="entry name" value="Neuronal cell adhesion molecule"/>
    <property type="match status" value="1"/>
</dbReference>
<proteinExistence type="inferred from homology"/>
<reference evidence="15" key="2">
    <citation type="submission" date="2020-02" db="EMBL/GenBank/DDBJ databases">
        <title>Esox lucius (northern pike) genome, fEsoLuc1, primary haplotype.</title>
        <authorList>
            <person name="Myers G."/>
            <person name="Karagic N."/>
            <person name="Meyer A."/>
            <person name="Pippel M."/>
            <person name="Reichard M."/>
            <person name="Winkler S."/>
            <person name="Tracey A."/>
            <person name="Sims Y."/>
            <person name="Howe K."/>
            <person name="Rhie A."/>
            <person name="Formenti G."/>
            <person name="Durbin R."/>
            <person name="Fedrigo O."/>
            <person name="Jarvis E.D."/>
        </authorList>
    </citation>
    <scope>NUCLEOTIDE SEQUENCE [LARGE SCALE GENOMIC DNA]</scope>
</reference>
<keyword evidence="7" id="KW-0130">Cell adhesion</keyword>
<keyword evidence="5" id="KW-0732">Signal</keyword>
<evidence type="ECO:0000256" key="9">
    <source>
        <dbReference type="ARBA" id="ARBA00023157"/>
    </source>
</evidence>
<dbReference type="PANTHER" id="PTHR44170:SF10">
    <property type="entry name" value="CONTACTIN-1"/>
    <property type="match status" value="1"/>
</dbReference>
<dbReference type="GeneTree" id="ENSGT00940000155915"/>
<evidence type="ECO:0000256" key="7">
    <source>
        <dbReference type="ARBA" id="ARBA00022889"/>
    </source>
</evidence>
<reference evidence="15" key="3">
    <citation type="submission" date="2025-08" db="UniProtKB">
        <authorList>
            <consortium name="Ensembl"/>
        </authorList>
    </citation>
    <scope>IDENTIFICATION</scope>
</reference>
<evidence type="ECO:0000256" key="4">
    <source>
        <dbReference type="ARBA" id="ARBA00022622"/>
    </source>
</evidence>
<feature type="domain" description="Fibronectin type-III" evidence="14">
    <location>
        <begin position="815"/>
        <end position="912"/>
    </location>
</feature>
<dbReference type="PANTHER" id="PTHR44170">
    <property type="entry name" value="PROTEIN SIDEKICK"/>
    <property type="match status" value="1"/>
</dbReference>
<dbReference type="GO" id="GO:0007411">
    <property type="term" value="P:axon guidance"/>
    <property type="evidence" value="ECO:0007669"/>
    <property type="project" value="TreeGrafter"/>
</dbReference>
<keyword evidence="3" id="KW-1003">Cell membrane</keyword>
<dbReference type="FunFam" id="2.60.40.10:FF:000054">
    <property type="entry name" value="Contactin 1"/>
    <property type="match status" value="1"/>
</dbReference>
<evidence type="ECO:0000259" key="13">
    <source>
        <dbReference type="PROSITE" id="PS50835"/>
    </source>
</evidence>
<dbReference type="FunFam" id="2.60.40.10:FF:000064">
    <property type="entry name" value="Contactin 1"/>
    <property type="match status" value="1"/>
</dbReference>
<feature type="domain" description="Ig-like" evidence="13">
    <location>
        <begin position="437"/>
        <end position="513"/>
    </location>
</feature>
<feature type="domain" description="Fibronectin type-III" evidence="14">
    <location>
        <begin position="917"/>
        <end position="1010"/>
    </location>
</feature>
<keyword evidence="6" id="KW-0677">Repeat</keyword>
<keyword evidence="16" id="KW-1185">Reference proteome</keyword>
<evidence type="ECO:0000313" key="15">
    <source>
        <dbReference type="Ensembl" id="ENSELUP00000049960.2"/>
    </source>
</evidence>
<dbReference type="Gene3D" id="2.60.40.10">
    <property type="entry name" value="Immunoglobulins"/>
    <property type="match status" value="10"/>
</dbReference>
<evidence type="ECO:0000259" key="14">
    <source>
        <dbReference type="PROSITE" id="PS50853"/>
    </source>
</evidence>
<evidence type="ECO:0000256" key="10">
    <source>
        <dbReference type="ARBA" id="ARBA00023180"/>
    </source>
</evidence>
<dbReference type="PROSITE" id="PS50853">
    <property type="entry name" value="FN3"/>
    <property type="match status" value="3"/>
</dbReference>
<dbReference type="FunFam" id="2.60.40.10:FF:000035">
    <property type="entry name" value="Contactin 1"/>
    <property type="match status" value="1"/>
</dbReference>
<dbReference type="SMART" id="SM00409">
    <property type="entry name" value="IG"/>
    <property type="match status" value="6"/>
</dbReference>
<evidence type="ECO:0000256" key="5">
    <source>
        <dbReference type="ARBA" id="ARBA00022729"/>
    </source>
</evidence>
<feature type="domain" description="Fibronectin type-III" evidence="14">
    <location>
        <begin position="711"/>
        <end position="810"/>
    </location>
</feature>
<evidence type="ECO:0000313" key="16">
    <source>
        <dbReference type="Proteomes" id="UP000265140"/>
    </source>
</evidence>
<dbReference type="Pfam" id="PF07679">
    <property type="entry name" value="I-set"/>
    <property type="match status" value="2"/>
</dbReference>
<evidence type="ECO:0000256" key="11">
    <source>
        <dbReference type="ARBA" id="ARBA00023288"/>
    </source>
</evidence>
<dbReference type="Ensembl" id="ENSELUT00000046219.2">
    <property type="protein sequence ID" value="ENSELUP00000049960.2"/>
    <property type="gene ID" value="ENSELUG00000009649.3"/>
</dbReference>
<dbReference type="GO" id="GO:0098632">
    <property type="term" value="F:cell-cell adhesion mediator activity"/>
    <property type="evidence" value="ECO:0007669"/>
    <property type="project" value="TreeGrafter"/>
</dbReference>
<dbReference type="SUPFAM" id="SSF48726">
    <property type="entry name" value="Immunoglobulin"/>
    <property type="match status" value="6"/>
</dbReference>
<evidence type="ECO:0000256" key="6">
    <source>
        <dbReference type="ARBA" id="ARBA00022737"/>
    </source>
</evidence>
<dbReference type="Pfam" id="PF00041">
    <property type="entry name" value="fn3"/>
    <property type="match status" value="2"/>
</dbReference>
<dbReference type="AlphaFoldDB" id="A0A6Q2X9P8"/>
<dbReference type="InterPro" id="IPR007110">
    <property type="entry name" value="Ig-like_dom"/>
</dbReference>
<dbReference type="FunFam" id="2.60.40.10:FF:000052">
    <property type="entry name" value="Contactin 1"/>
    <property type="match status" value="1"/>
</dbReference>
<dbReference type="Proteomes" id="UP000265140">
    <property type="component" value="Chromosome 19"/>
</dbReference>
<dbReference type="Bgee" id="ENSELUG00000009649">
    <property type="expression patterns" value="Expressed in brain and 15 other cell types or tissues"/>
</dbReference>
<evidence type="ECO:0000256" key="12">
    <source>
        <dbReference type="ARBA" id="ARBA00023319"/>
    </source>
</evidence>
<dbReference type="InterPro" id="IPR013783">
    <property type="entry name" value="Ig-like_fold"/>
</dbReference>
<dbReference type="SMART" id="SM00408">
    <property type="entry name" value="IGc2"/>
    <property type="match status" value="6"/>
</dbReference>
<keyword evidence="8" id="KW-0472">Membrane</keyword>
<feature type="domain" description="Ig-like" evidence="13">
    <location>
        <begin position="519"/>
        <end position="607"/>
    </location>
</feature>
<organism evidence="15 16">
    <name type="scientific">Esox lucius</name>
    <name type="common">Northern pike</name>
    <dbReference type="NCBI Taxonomy" id="8010"/>
    <lineage>
        <taxon>Eukaryota</taxon>
        <taxon>Metazoa</taxon>
        <taxon>Chordata</taxon>
        <taxon>Craniata</taxon>
        <taxon>Vertebrata</taxon>
        <taxon>Euteleostomi</taxon>
        <taxon>Actinopterygii</taxon>
        <taxon>Neopterygii</taxon>
        <taxon>Teleostei</taxon>
        <taxon>Protacanthopterygii</taxon>
        <taxon>Esociformes</taxon>
        <taxon>Esocidae</taxon>
        <taxon>Esox</taxon>
    </lineage>
</organism>
<evidence type="ECO:0000256" key="1">
    <source>
        <dbReference type="ARBA" id="ARBA00004609"/>
    </source>
</evidence>
<protein>
    <submittedName>
        <fullName evidence="15">Contactin 1</fullName>
    </submittedName>
</protein>
<dbReference type="SUPFAM" id="SSF49265">
    <property type="entry name" value="Fibronectin type III"/>
    <property type="match status" value="2"/>
</dbReference>
<gene>
    <name evidence="15" type="primary">CNTN1</name>
</gene>